<keyword evidence="7" id="KW-1185">Reference proteome</keyword>
<dbReference type="InterPro" id="IPR020846">
    <property type="entry name" value="MFS_dom"/>
</dbReference>
<evidence type="ECO:0000256" key="2">
    <source>
        <dbReference type="ARBA" id="ARBA00022989"/>
    </source>
</evidence>
<dbReference type="EMBL" id="SADE01000001">
    <property type="protein sequence ID" value="RVU39628.1"/>
    <property type="molecule type" value="Genomic_DNA"/>
</dbReference>
<keyword evidence="1 4" id="KW-0812">Transmembrane</keyword>
<evidence type="ECO:0000256" key="1">
    <source>
        <dbReference type="ARBA" id="ARBA00022692"/>
    </source>
</evidence>
<proteinExistence type="predicted"/>
<evidence type="ECO:0000259" key="5">
    <source>
        <dbReference type="PROSITE" id="PS50850"/>
    </source>
</evidence>
<feature type="transmembrane region" description="Helical" evidence="4">
    <location>
        <begin position="261"/>
        <end position="286"/>
    </location>
</feature>
<dbReference type="SUPFAM" id="SSF103473">
    <property type="entry name" value="MFS general substrate transporter"/>
    <property type="match status" value="1"/>
</dbReference>
<dbReference type="PANTHER" id="PTHR23534">
    <property type="entry name" value="MFS PERMEASE"/>
    <property type="match status" value="1"/>
</dbReference>
<feature type="transmembrane region" description="Helical" evidence="4">
    <location>
        <begin position="298"/>
        <end position="321"/>
    </location>
</feature>
<dbReference type="InterPro" id="IPR036259">
    <property type="entry name" value="MFS_trans_sf"/>
</dbReference>
<dbReference type="Pfam" id="PF07690">
    <property type="entry name" value="MFS_1"/>
    <property type="match status" value="1"/>
</dbReference>
<feature type="transmembrane region" description="Helical" evidence="4">
    <location>
        <begin position="160"/>
        <end position="179"/>
    </location>
</feature>
<dbReference type="RefSeq" id="WP_127764999.1">
    <property type="nucleotide sequence ID" value="NZ_SADE01000001.1"/>
</dbReference>
<feature type="transmembrane region" description="Helical" evidence="4">
    <location>
        <begin position="74"/>
        <end position="92"/>
    </location>
</feature>
<feature type="domain" description="Major facilitator superfamily (MFS) profile" evidence="5">
    <location>
        <begin position="237"/>
        <end position="421"/>
    </location>
</feature>
<organism evidence="6 7">
    <name type="scientific">Hwanghaeella grinnelliae</name>
    <dbReference type="NCBI Taxonomy" id="2500179"/>
    <lineage>
        <taxon>Bacteria</taxon>
        <taxon>Pseudomonadati</taxon>
        <taxon>Pseudomonadota</taxon>
        <taxon>Alphaproteobacteria</taxon>
        <taxon>Rhodospirillales</taxon>
        <taxon>Rhodospirillaceae</taxon>
        <taxon>Hwanghaeella</taxon>
    </lineage>
</organism>
<dbReference type="Proteomes" id="UP000287447">
    <property type="component" value="Unassembled WGS sequence"/>
</dbReference>
<feature type="transmembrane region" description="Helical" evidence="4">
    <location>
        <begin position="126"/>
        <end position="148"/>
    </location>
</feature>
<evidence type="ECO:0000313" key="6">
    <source>
        <dbReference type="EMBL" id="RVU39628.1"/>
    </source>
</evidence>
<keyword evidence="3 4" id="KW-0472">Membrane</keyword>
<dbReference type="PANTHER" id="PTHR23534:SF1">
    <property type="entry name" value="MAJOR FACILITATOR SUPERFAMILY PROTEIN"/>
    <property type="match status" value="1"/>
</dbReference>
<dbReference type="AlphaFoldDB" id="A0A3S2WD32"/>
<feature type="transmembrane region" description="Helical" evidence="4">
    <location>
        <begin position="185"/>
        <end position="212"/>
    </location>
</feature>
<dbReference type="GO" id="GO:0022857">
    <property type="term" value="F:transmembrane transporter activity"/>
    <property type="evidence" value="ECO:0007669"/>
    <property type="project" value="InterPro"/>
</dbReference>
<dbReference type="OrthoDB" id="8558006at2"/>
<dbReference type="PROSITE" id="PS50850">
    <property type="entry name" value="MFS"/>
    <property type="match status" value="1"/>
</dbReference>
<feature type="transmembrane region" description="Helical" evidence="4">
    <location>
        <begin position="99"/>
        <end position="120"/>
    </location>
</feature>
<reference evidence="7" key="1">
    <citation type="submission" date="2019-01" db="EMBL/GenBank/DDBJ databases">
        <title>Gri0909 isolated from a small marine red alga.</title>
        <authorList>
            <person name="Kim J."/>
            <person name="Jeong S.E."/>
            <person name="Jeon C.O."/>
        </authorList>
    </citation>
    <scope>NUCLEOTIDE SEQUENCE [LARGE SCALE GENOMIC DNA]</scope>
    <source>
        <strain evidence="7">Gri0909</strain>
    </source>
</reference>
<sequence length="421" mass="44925">MSILSGTRSAFSGSDPTKRNVILLSLCLACSMSGTSLNMVISALTGKMLADPNATVTLPFLGTLPEESLATLPLSMQFIGTMMATIPASMFMRRVGRRVGFTIGQFIGAGGAALACYAILEGSFWMFTACGLMIGVHNAFWQYYRFAASETASEAFRPRAISLVMAGGVIAAVVGPTLARESQDLLAPVMFAGSYAVVIVLCLITVGILQFIRIPNLPPEQRRESGRPLGQIAKQPIFVVAVVAAMLGYAVMSFVMTATPLAMQVCGFGVADTAFVIQWHALGMFAPSFFTGSLIRKFGVLNIIKLGTALNIGCVAVNLSGVNIEEFWLGLLLLGVGWNFMFIGGTTLLTRTYTASERNKVQALNDFMVFGSVSVASLSAGMLQNLVGWDAVNMAIIGPVLVVFLAALWLRFYRPDGTRLA</sequence>
<protein>
    <submittedName>
        <fullName evidence="6">MFS transporter</fullName>
    </submittedName>
</protein>
<gene>
    <name evidence="6" type="ORF">EOI86_10495</name>
</gene>
<name>A0A3S2WD32_9PROT</name>
<comment type="caution">
    <text evidence="6">The sequence shown here is derived from an EMBL/GenBank/DDBJ whole genome shotgun (WGS) entry which is preliminary data.</text>
</comment>
<feature type="transmembrane region" description="Helical" evidence="4">
    <location>
        <begin position="327"/>
        <end position="351"/>
    </location>
</feature>
<evidence type="ECO:0000313" key="7">
    <source>
        <dbReference type="Proteomes" id="UP000287447"/>
    </source>
</evidence>
<dbReference type="Gene3D" id="1.20.1250.20">
    <property type="entry name" value="MFS general substrate transporter like domains"/>
    <property type="match status" value="1"/>
</dbReference>
<evidence type="ECO:0000256" key="4">
    <source>
        <dbReference type="SAM" id="Phobius"/>
    </source>
</evidence>
<feature type="transmembrane region" description="Helical" evidence="4">
    <location>
        <begin position="233"/>
        <end position="255"/>
    </location>
</feature>
<accession>A0A3S2WD32</accession>
<dbReference type="InterPro" id="IPR011701">
    <property type="entry name" value="MFS"/>
</dbReference>
<feature type="transmembrane region" description="Helical" evidence="4">
    <location>
        <begin position="363"/>
        <end position="383"/>
    </location>
</feature>
<evidence type="ECO:0000256" key="3">
    <source>
        <dbReference type="ARBA" id="ARBA00023136"/>
    </source>
</evidence>
<keyword evidence="2 4" id="KW-1133">Transmembrane helix</keyword>
<feature type="transmembrane region" description="Helical" evidence="4">
    <location>
        <begin position="395"/>
        <end position="413"/>
    </location>
</feature>